<evidence type="ECO:0000313" key="1">
    <source>
        <dbReference type="EMBL" id="CBI27860.3"/>
    </source>
</evidence>
<protein>
    <submittedName>
        <fullName evidence="1">Uncharacterized protein</fullName>
    </submittedName>
</protein>
<dbReference type="PaxDb" id="29760-VIT_11s0016g01680.t01"/>
<sequence>MLFITFLVIEYLTKSTSSLCCPAASASAMTP</sequence>
<accession>D7TCK2</accession>
<keyword evidence="2" id="KW-1185">Reference proteome</keyword>
<dbReference type="EMBL" id="FN595756">
    <property type="protein sequence ID" value="CBI27860.3"/>
    <property type="molecule type" value="Genomic_DNA"/>
</dbReference>
<dbReference type="InParanoid" id="D7TCK2"/>
<gene>
    <name evidence="1" type="ordered locus">VIT_11s0016g01680</name>
</gene>
<dbReference type="HOGENOM" id="CLU_3400209_0_0_1"/>
<dbReference type="AlphaFoldDB" id="D7TCK2"/>
<reference evidence="2" key="1">
    <citation type="journal article" date="2007" name="Nature">
        <title>The grapevine genome sequence suggests ancestral hexaploidization in major angiosperm phyla.</title>
        <authorList>
            <consortium name="The French-Italian Public Consortium for Grapevine Genome Characterization."/>
            <person name="Jaillon O."/>
            <person name="Aury J.-M."/>
            <person name="Noel B."/>
            <person name="Policriti A."/>
            <person name="Clepet C."/>
            <person name="Casagrande A."/>
            <person name="Choisne N."/>
            <person name="Aubourg S."/>
            <person name="Vitulo N."/>
            <person name="Jubin C."/>
            <person name="Vezzi A."/>
            <person name="Legeai F."/>
            <person name="Hugueney P."/>
            <person name="Dasilva C."/>
            <person name="Horner D."/>
            <person name="Mica E."/>
            <person name="Jublot D."/>
            <person name="Poulain J."/>
            <person name="Bruyere C."/>
            <person name="Billault A."/>
            <person name="Segurens B."/>
            <person name="Gouyvenoux M."/>
            <person name="Ugarte E."/>
            <person name="Cattonaro F."/>
            <person name="Anthouard V."/>
            <person name="Vico V."/>
            <person name="Del Fabbro C."/>
            <person name="Alaux M."/>
            <person name="Di Gaspero G."/>
            <person name="Dumas V."/>
            <person name="Felice N."/>
            <person name="Paillard S."/>
            <person name="Juman I."/>
            <person name="Moroldo M."/>
            <person name="Scalabrin S."/>
            <person name="Canaguier A."/>
            <person name="Le Clainche I."/>
            <person name="Malacrida G."/>
            <person name="Durand E."/>
            <person name="Pesole G."/>
            <person name="Laucou V."/>
            <person name="Chatelet P."/>
            <person name="Merdinoglu D."/>
            <person name="Delledonne M."/>
            <person name="Pezzotti M."/>
            <person name="Lecharny A."/>
            <person name="Scarpelli C."/>
            <person name="Artiguenave F."/>
            <person name="Pe M.E."/>
            <person name="Valle G."/>
            <person name="Morgante M."/>
            <person name="Caboche M."/>
            <person name="Adam-Blondon A.-F."/>
            <person name="Weissenbach J."/>
            <person name="Quetier F."/>
            <person name="Wincker P."/>
        </authorList>
    </citation>
    <scope>NUCLEOTIDE SEQUENCE [LARGE SCALE GENOMIC DNA]</scope>
    <source>
        <strain evidence="2">cv. Pinot noir / PN40024</strain>
    </source>
</reference>
<proteinExistence type="predicted"/>
<name>D7TCK2_VITVI</name>
<organism evidence="1 2">
    <name type="scientific">Vitis vinifera</name>
    <name type="common">Grape</name>
    <dbReference type="NCBI Taxonomy" id="29760"/>
    <lineage>
        <taxon>Eukaryota</taxon>
        <taxon>Viridiplantae</taxon>
        <taxon>Streptophyta</taxon>
        <taxon>Embryophyta</taxon>
        <taxon>Tracheophyta</taxon>
        <taxon>Spermatophyta</taxon>
        <taxon>Magnoliopsida</taxon>
        <taxon>eudicotyledons</taxon>
        <taxon>Gunneridae</taxon>
        <taxon>Pentapetalae</taxon>
        <taxon>rosids</taxon>
        <taxon>Vitales</taxon>
        <taxon>Vitaceae</taxon>
        <taxon>Viteae</taxon>
        <taxon>Vitis</taxon>
    </lineage>
</organism>
<dbReference type="Proteomes" id="UP000009183">
    <property type="component" value="Chromosome 11"/>
</dbReference>
<evidence type="ECO:0000313" key="2">
    <source>
        <dbReference type="Proteomes" id="UP000009183"/>
    </source>
</evidence>